<feature type="transmembrane region" description="Helical" evidence="1">
    <location>
        <begin position="97"/>
        <end position="115"/>
    </location>
</feature>
<feature type="transmembrane region" description="Helical" evidence="1">
    <location>
        <begin position="75"/>
        <end position="91"/>
    </location>
</feature>
<evidence type="ECO:0000259" key="2">
    <source>
        <dbReference type="Pfam" id="PF22570"/>
    </source>
</evidence>
<dbReference type="OrthoDB" id="3625082at2"/>
<feature type="domain" description="LiaF transmembrane" evidence="2">
    <location>
        <begin position="30"/>
        <end position="116"/>
    </location>
</feature>
<protein>
    <recommendedName>
        <fullName evidence="2">LiaF transmembrane domain-containing protein</fullName>
    </recommendedName>
</protein>
<evidence type="ECO:0000313" key="4">
    <source>
        <dbReference type="Proteomes" id="UP000650511"/>
    </source>
</evidence>
<dbReference type="Pfam" id="PF22570">
    <property type="entry name" value="LiaF-TM"/>
    <property type="match status" value="1"/>
</dbReference>
<evidence type="ECO:0000313" key="3">
    <source>
        <dbReference type="EMBL" id="GGI03615.1"/>
    </source>
</evidence>
<dbReference type="InterPro" id="IPR054331">
    <property type="entry name" value="LiaF_TM"/>
</dbReference>
<proteinExistence type="predicted"/>
<feature type="transmembrane region" description="Helical" evidence="1">
    <location>
        <begin position="54"/>
        <end position="70"/>
    </location>
</feature>
<reference evidence="3" key="1">
    <citation type="journal article" date="2014" name="Int. J. Syst. Evol. Microbiol.">
        <title>Complete genome sequence of Corynebacterium casei LMG S-19264T (=DSM 44701T), isolated from a smear-ripened cheese.</title>
        <authorList>
            <consortium name="US DOE Joint Genome Institute (JGI-PGF)"/>
            <person name="Walter F."/>
            <person name="Albersmeier A."/>
            <person name="Kalinowski J."/>
            <person name="Ruckert C."/>
        </authorList>
    </citation>
    <scope>NUCLEOTIDE SEQUENCE</scope>
    <source>
        <strain evidence="3">CGMCC 1.14988</strain>
    </source>
</reference>
<dbReference type="EMBL" id="BMHA01000002">
    <property type="protein sequence ID" value="GGI03615.1"/>
    <property type="molecule type" value="Genomic_DNA"/>
</dbReference>
<accession>A0A8J3ETB9</accession>
<dbReference type="Proteomes" id="UP000650511">
    <property type="component" value="Unassembled WGS sequence"/>
</dbReference>
<name>A0A8J3ETB9_9ACTN</name>
<keyword evidence="1" id="KW-0472">Membrane</keyword>
<sequence length="231" mass="23651">MNHHATTDPSTVPPSGRDAVRAAGDGLTALGLVLVASGLWAGLAALEVLPPGTGSWWPVLLLAAAGWLAGRGRRSAAGTMAVVGTVLLVVTNVPGEYLWPASLIALGVLVIAGAARGRRLLHDFPGVSGIALFDDREVEVADGAPLQPLVAVFGETSADLHGLPAGDEVVNCVAVFGSTTLTVPRDVDVEVRPLAVFGDVRTPVPTTGTPARGVVRVRGTAVFGDVRIRRA</sequence>
<reference evidence="3" key="2">
    <citation type="submission" date="2020-09" db="EMBL/GenBank/DDBJ databases">
        <authorList>
            <person name="Sun Q."/>
            <person name="Zhou Y."/>
        </authorList>
    </citation>
    <scope>NUCLEOTIDE SEQUENCE</scope>
    <source>
        <strain evidence="3">CGMCC 1.14988</strain>
    </source>
</reference>
<feature type="transmembrane region" description="Helical" evidence="1">
    <location>
        <begin position="27"/>
        <end position="48"/>
    </location>
</feature>
<keyword evidence="4" id="KW-1185">Reference proteome</keyword>
<dbReference type="RefSeq" id="WP_130650989.1">
    <property type="nucleotide sequence ID" value="NZ_BMHA01000002.1"/>
</dbReference>
<gene>
    <name evidence="3" type="ORF">GCM10011354_04920</name>
</gene>
<evidence type="ECO:0000256" key="1">
    <source>
        <dbReference type="SAM" id="Phobius"/>
    </source>
</evidence>
<keyword evidence="1" id="KW-0812">Transmembrane</keyword>
<comment type="caution">
    <text evidence="3">The sequence shown here is derived from an EMBL/GenBank/DDBJ whole genome shotgun (WGS) entry which is preliminary data.</text>
</comment>
<keyword evidence="1" id="KW-1133">Transmembrane helix</keyword>
<dbReference type="AlphaFoldDB" id="A0A8J3ETB9"/>
<organism evidence="3 4">
    <name type="scientific">Egicoccus halophilus</name>
    <dbReference type="NCBI Taxonomy" id="1670830"/>
    <lineage>
        <taxon>Bacteria</taxon>
        <taxon>Bacillati</taxon>
        <taxon>Actinomycetota</taxon>
        <taxon>Nitriliruptoria</taxon>
        <taxon>Egicoccales</taxon>
        <taxon>Egicoccaceae</taxon>
        <taxon>Egicoccus</taxon>
    </lineage>
</organism>